<dbReference type="EMBL" id="JABBFO010000005">
    <property type="protein sequence ID" value="MBT0727213.1"/>
    <property type="molecule type" value="Genomic_DNA"/>
</dbReference>
<evidence type="ECO:0000313" key="12">
    <source>
        <dbReference type="EMBL" id="MBT0727213.1"/>
    </source>
</evidence>
<dbReference type="SUPFAM" id="SSF103481">
    <property type="entry name" value="Multidrug resistance efflux transporter EmrE"/>
    <property type="match status" value="1"/>
</dbReference>
<reference evidence="12 13" key="1">
    <citation type="submission" date="2020-04" db="EMBL/GenBank/DDBJ databases">
        <title>Genome sequencing of Rosenbergiella species.</title>
        <authorList>
            <person name="Alvarez-Perez S."/>
            <person name="Lievens B."/>
        </authorList>
    </citation>
    <scope>NUCLEOTIDE SEQUENCE [LARGE SCALE GENOMIC DNA]</scope>
    <source>
        <strain evidence="12 13">CdVSA20.1</strain>
    </source>
</reference>
<keyword evidence="5" id="KW-1003">Cell membrane</keyword>
<comment type="subunit">
    <text evidence="2">Forms a complex with MdtJ.</text>
</comment>
<accession>A0ABS5T8D0</accession>
<dbReference type="RefSeq" id="WP_214213207.1">
    <property type="nucleotide sequence ID" value="NZ_JABBFO010000005.1"/>
</dbReference>
<feature type="transmembrane region" description="Helical" evidence="11">
    <location>
        <begin position="64"/>
        <end position="85"/>
    </location>
</feature>
<evidence type="ECO:0000256" key="6">
    <source>
        <dbReference type="ARBA" id="ARBA00022519"/>
    </source>
</evidence>
<keyword evidence="4" id="KW-0813">Transport</keyword>
<feature type="transmembrane region" description="Helical" evidence="11">
    <location>
        <begin position="92"/>
        <end position="111"/>
    </location>
</feature>
<dbReference type="PANTHER" id="PTHR30561:SF6">
    <property type="entry name" value="SPERMIDINE EXPORT PROTEIN MDTI"/>
    <property type="match status" value="1"/>
</dbReference>
<dbReference type="InterPro" id="IPR037185">
    <property type="entry name" value="EmrE-like"/>
</dbReference>
<feature type="transmembrane region" description="Helical" evidence="11">
    <location>
        <begin position="38"/>
        <end position="58"/>
    </location>
</feature>
<keyword evidence="6" id="KW-0997">Cell inner membrane</keyword>
<dbReference type="Gene3D" id="1.10.3730.20">
    <property type="match status" value="1"/>
</dbReference>
<comment type="similarity">
    <text evidence="10">Belongs to the drug/metabolite transporter (DMT) superfamily. Small multidrug resistance (SMR) (TC 2.A.7.1) family.</text>
</comment>
<gene>
    <name evidence="12" type="primary">mdtI</name>
    <name evidence="12" type="ORF">HGT73_07420</name>
</gene>
<evidence type="ECO:0000256" key="9">
    <source>
        <dbReference type="ARBA" id="ARBA00023136"/>
    </source>
</evidence>
<evidence type="ECO:0000256" key="1">
    <source>
        <dbReference type="ARBA" id="ARBA00004429"/>
    </source>
</evidence>
<evidence type="ECO:0000256" key="7">
    <source>
        <dbReference type="ARBA" id="ARBA00022692"/>
    </source>
</evidence>
<keyword evidence="13" id="KW-1185">Reference proteome</keyword>
<sequence>MIDLLLEWQHSLWLLLAVVLEIIANLLLKLSNGFQKKIYGVLSLLGVLAAFSALGQAVKGIDLAVAYALWGGLGLLATITFGWILFGQRLNWMGGVGVLLLLVGMVVMKLAE</sequence>
<dbReference type="PANTHER" id="PTHR30561">
    <property type="entry name" value="SMR FAMILY PROTON-DEPENDENT DRUG EFFLUX TRANSPORTER SUGE"/>
    <property type="match status" value="1"/>
</dbReference>
<organism evidence="12 13">
    <name type="scientific">Rosenbergiella australiborealis</name>
    <dbReference type="NCBI Taxonomy" id="1544696"/>
    <lineage>
        <taxon>Bacteria</taxon>
        <taxon>Pseudomonadati</taxon>
        <taxon>Pseudomonadota</taxon>
        <taxon>Gammaproteobacteria</taxon>
        <taxon>Enterobacterales</taxon>
        <taxon>Erwiniaceae</taxon>
        <taxon>Rosenbergiella</taxon>
    </lineage>
</organism>
<feature type="transmembrane region" description="Helical" evidence="11">
    <location>
        <begin position="12"/>
        <end position="31"/>
    </location>
</feature>
<evidence type="ECO:0000256" key="11">
    <source>
        <dbReference type="SAM" id="Phobius"/>
    </source>
</evidence>
<evidence type="ECO:0000256" key="8">
    <source>
        <dbReference type="ARBA" id="ARBA00022989"/>
    </source>
</evidence>
<evidence type="ECO:0000256" key="2">
    <source>
        <dbReference type="ARBA" id="ARBA00011359"/>
    </source>
</evidence>
<name>A0ABS5T8D0_9GAMM</name>
<keyword evidence="8 11" id="KW-1133">Transmembrane helix</keyword>
<keyword evidence="7 10" id="KW-0812">Transmembrane</keyword>
<protein>
    <recommendedName>
        <fullName evidence="3">Spermidine export protein MdtI</fullName>
    </recommendedName>
</protein>
<comment type="subcellular location">
    <subcellularLocation>
        <location evidence="1">Cell inner membrane</location>
        <topology evidence="1">Multi-pass membrane protein</topology>
    </subcellularLocation>
    <subcellularLocation>
        <location evidence="10">Cell membrane</location>
        <topology evidence="10">Multi-pass membrane protein</topology>
    </subcellularLocation>
</comment>
<evidence type="ECO:0000313" key="13">
    <source>
        <dbReference type="Proteomes" id="UP000786875"/>
    </source>
</evidence>
<dbReference type="InterPro" id="IPR045324">
    <property type="entry name" value="Small_multidrug_res"/>
</dbReference>
<dbReference type="InterPro" id="IPR000390">
    <property type="entry name" value="Small_drug/metabolite_transptr"/>
</dbReference>
<evidence type="ECO:0000256" key="10">
    <source>
        <dbReference type="RuleBase" id="RU003942"/>
    </source>
</evidence>
<keyword evidence="9 11" id="KW-0472">Membrane</keyword>
<evidence type="ECO:0000256" key="4">
    <source>
        <dbReference type="ARBA" id="ARBA00022448"/>
    </source>
</evidence>
<dbReference type="NCBIfam" id="NF007934">
    <property type="entry name" value="PRK10650.1"/>
    <property type="match status" value="1"/>
</dbReference>
<proteinExistence type="inferred from homology"/>
<evidence type="ECO:0000256" key="3">
    <source>
        <dbReference type="ARBA" id="ARBA00021114"/>
    </source>
</evidence>
<dbReference type="Proteomes" id="UP000786875">
    <property type="component" value="Unassembled WGS sequence"/>
</dbReference>
<comment type="caution">
    <text evidence="12">The sequence shown here is derived from an EMBL/GenBank/DDBJ whole genome shotgun (WGS) entry which is preliminary data.</text>
</comment>
<evidence type="ECO:0000256" key="5">
    <source>
        <dbReference type="ARBA" id="ARBA00022475"/>
    </source>
</evidence>
<dbReference type="Pfam" id="PF00893">
    <property type="entry name" value="Multi_Drug_Res"/>
    <property type="match status" value="1"/>
</dbReference>